<feature type="region of interest" description="Disordered" evidence="1">
    <location>
        <begin position="290"/>
        <end position="317"/>
    </location>
</feature>
<reference evidence="4 5" key="1">
    <citation type="submission" date="2019-02" db="EMBL/GenBank/DDBJ databases">
        <title>Genome sequencing of the rare red list fungi Antrodiella citrinella (Flaviporus citrinellus).</title>
        <authorList>
            <person name="Buettner E."/>
            <person name="Kellner H."/>
        </authorList>
    </citation>
    <scope>NUCLEOTIDE SEQUENCE [LARGE SCALE GENOMIC DNA]</scope>
    <source>
        <strain evidence="4 5">DSM 108506</strain>
    </source>
</reference>
<dbReference type="AlphaFoldDB" id="A0A4S4MU89"/>
<keyword evidence="2" id="KW-1133">Transmembrane helix</keyword>
<organism evidence="4 5">
    <name type="scientific">Antrodiella citrinella</name>
    <dbReference type="NCBI Taxonomy" id="2447956"/>
    <lineage>
        <taxon>Eukaryota</taxon>
        <taxon>Fungi</taxon>
        <taxon>Dikarya</taxon>
        <taxon>Basidiomycota</taxon>
        <taxon>Agaricomycotina</taxon>
        <taxon>Agaricomycetes</taxon>
        <taxon>Polyporales</taxon>
        <taxon>Steccherinaceae</taxon>
        <taxon>Antrodiella</taxon>
    </lineage>
</organism>
<evidence type="ECO:0000313" key="5">
    <source>
        <dbReference type="Proteomes" id="UP000308730"/>
    </source>
</evidence>
<evidence type="ECO:0000256" key="1">
    <source>
        <dbReference type="SAM" id="MobiDB-lite"/>
    </source>
</evidence>
<name>A0A4S4MU89_9APHY</name>
<evidence type="ECO:0008006" key="6">
    <source>
        <dbReference type="Google" id="ProtNLM"/>
    </source>
</evidence>
<dbReference type="Gene3D" id="2.60.120.260">
    <property type="entry name" value="Galactose-binding domain-like"/>
    <property type="match status" value="1"/>
</dbReference>
<keyword evidence="2" id="KW-0812">Transmembrane</keyword>
<dbReference type="OrthoDB" id="3270641at2759"/>
<accession>A0A4S4MU89</accession>
<feature type="chain" id="PRO_5020182077" description="Mid2 domain-containing protein" evidence="3">
    <location>
        <begin position="19"/>
        <end position="403"/>
    </location>
</feature>
<feature type="region of interest" description="Disordered" evidence="1">
    <location>
        <begin position="361"/>
        <end position="403"/>
    </location>
</feature>
<comment type="caution">
    <text evidence="4">The sequence shown here is derived from an EMBL/GenBank/DDBJ whole genome shotgun (WGS) entry which is preliminary data.</text>
</comment>
<feature type="transmembrane region" description="Helical" evidence="2">
    <location>
        <begin position="182"/>
        <end position="206"/>
    </location>
</feature>
<gene>
    <name evidence="4" type="ORF">EUX98_g4680</name>
</gene>
<evidence type="ECO:0000313" key="4">
    <source>
        <dbReference type="EMBL" id="THH29505.1"/>
    </source>
</evidence>
<keyword evidence="2" id="KW-0472">Membrane</keyword>
<feature type="signal peptide" evidence="3">
    <location>
        <begin position="1"/>
        <end position="18"/>
    </location>
</feature>
<proteinExistence type="predicted"/>
<dbReference type="Gene3D" id="1.20.5.510">
    <property type="entry name" value="Single helix bin"/>
    <property type="match status" value="1"/>
</dbReference>
<feature type="compositionally biased region" description="Low complexity" evidence="1">
    <location>
        <begin position="303"/>
        <end position="317"/>
    </location>
</feature>
<dbReference type="EMBL" id="SGPM01000120">
    <property type="protein sequence ID" value="THH29505.1"/>
    <property type="molecule type" value="Genomic_DNA"/>
</dbReference>
<sequence length="403" mass="43210">MLGLSFALWTLVAAGVSGALVNRTIDDEFGDEVTGLQVCGAVVHSVRKSIERGIGTWHDGTYTPSHDDPALSFSFSFNGSAVYIFNILTRLTLTDVNITLDGNFVTNFNLFQNVSVFDQYAYNFPILALDSIPYGEHTVTVTTVGTNTSLLLFDYAVYTTNTTAASSSSQSQAGKGKGKTNVGAIVGGVVGGIVLLMICTIAGLLYRRRRTGKIRILAETTRPEPFSMSKNVPEEVKQSNVSIGRATATIPDDISAIEKSSSTADEAASLSLQQRLQFFRAELAILRSRAPSKHSNSAPTPPQDGSVTSSGTQGTDTSQAISSLAGQISALRAEIAQLRSHGDLPSPTIQSNDSGDMQREISLLRSEIDELRQEQLGPLPEYTPSPYQQFSPPLSRPLPSTPQ</sequence>
<dbReference type="Proteomes" id="UP000308730">
    <property type="component" value="Unassembled WGS sequence"/>
</dbReference>
<keyword evidence="5" id="KW-1185">Reference proteome</keyword>
<feature type="compositionally biased region" description="Pro residues" evidence="1">
    <location>
        <begin position="394"/>
        <end position="403"/>
    </location>
</feature>
<evidence type="ECO:0000256" key="2">
    <source>
        <dbReference type="SAM" id="Phobius"/>
    </source>
</evidence>
<protein>
    <recommendedName>
        <fullName evidence="6">Mid2 domain-containing protein</fullName>
    </recommendedName>
</protein>
<evidence type="ECO:0000256" key="3">
    <source>
        <dbReference type="SAM" id="SignalP"/>
    </source>
</evidence>
<keyword evidence="3" id="KW-0732">Signal</keyword>